<dbReference type="Proteomes" id="UP000033072">
    <property type="component" value="Chromosome"/>
</dbReference>
<comment type="similarity">
    <text evidence="1 2">Belongs to the UPF0251 family.</text>
</comment>
<dbReference type="OrthoDB" id="74471at2157"/>
<dbReference type="PANTHER" id="PTHR37478:SF2">
    <property type="entry name" value="UPF0251 PROTEIN TK0562"/>
    <property type="match status" value="1"/>
</dbReference>
<dbReference type="Pfam" id="PF02001">
    <property type="entry name" value="DUF134"/>
    <property type="match status" value="1"/>
</dbReference>
<evidence type="ECO:0000256" key="3">
    <source>
        <dbReference type="SAM" id="MobiDB-lite"/>
    </source>
</evidence>
<dbReference type="HOGENOM" id="CLU_094511_0_0_2"/>
<gene>
    <name evidence="4" type="ORF">MSLAZ_3213</name>
</gene>
<dbReference type="PANTHER" id="PTHR37478">
    <property type="match status" value="1"/>
</dbReference>
<evidence type="ECO:0000256" key="2">
    <source>
        <dbReference type="HAMAP-Rule" id="MF_00674"/>
    </source>
</evidence>
<dbReference type="AlphaFoldDB" id="A0A0E3S5N8"/>
<dbReference type="InterPro" id="IPR002852">
    <property type="entry name" value="UPF0251"/>
</dbReference>
<evidence type="ECO:0000256" key="1">
    <source>
        <dbReference type="ARBA" id="ARBA00009350"/>
    </source>
</evidence>
<name>A0A0E3S5N8_9EURY</name>
<keyword evidence="5" id="KW-1185">Reference proteome</keyword>
<organism evidence="4 5">
    <name type="scientific">Methanosarcina lacustris Z-7289</name>
    <dbReference type="NCBI Taxonomy" id="1434111"/>
    <lineage>
        <taxon>Archaea</taxon>
        <taxon>Methanobacteriati</taxon>
        <taxon>Methanobacteriota</taxon>
        <taxon>Stenosarchaea group</taxon>
        <taxon>Methanomicrobia</taxon>
        <taxon>Methanosarcinales</taxon>
        <taxon>Methanosarcinaceae</taxon>
        <taxon>Methanosarcina</taxon>
    </lineage>
</organism>
<sequence>MVRPRKRKMVNFEHQLRNFKPENLEEGSFAEIVLAFDELEAMRLSFLENLSQIDAASCMDVHQSTFQRMLKRALEKVTEAFVYGKSVKIEGGDYRMAGGDGSGPIGKGPGVGRSRGGRGQCRSRGGTGGPEGECICPECGYEALHMPGVPCIEMKCEKCGTSMVRK</sequence>
<feature type="region of interest" description="Disordered" evidence="3">
    <location>
        <begin position="100"/>
        <end position="130"/>
    </location>
</feature>
<dbReference type="STRING" id="1434111.MSLAZ_3213"/>
<proteinExistence type="inferred from homology"/>
<evidence type="ECO:0000313" key="5">
    <source>
        <dbReference type="Proteomes" id="UP000033072"/>
    </source>
</evidence>
<dbReference type="PATRIC" id="fig|1434111.4.peg.4238"/>
<dbReference type="KEGG" id="mls:MSLAZ_3213"/>
<dbReference type="HAMAP" id="MF_00674">
    <property type="entry name" value="UPF0251"/>
    <property type="match status" value="1"/>
</dbReference>
<protein>
    <recommendedName>
        <fullName evidence="2">UPF0251 protein MSLAZ_3213</fullName>
    </recommendedName>
</protein>
<evidence type="ECO:0000313" key="4">
    <source>
        <dbReference type="EMBL" id="AKB76474.1"/>
    </source>
</evidence>
<dbReference type="EMBL" id="CP009515">
    <property type="protein sequence ID" value="AKB76474.1"/>
    <property type="molecule type" value="Genomic_DNA"/>
</dbReference>
<reference evidence="4 5" key="1">
    <citation type="submission" date="2014-07" db="EMBL/GenBank/DDBJ databases">
        <title>Methanogenic archaea and the global carbon cycle.</title>
        <authorList>
            <person name="Henriksen J.R."/>
            <person name="Luke J."/>
            <person name="Reinhart S."/>
            <person name="Benedict M.N."/>
            <person name="Youngblut N.D."/>
            <person name="Metcalf M.E."/>
            <person name="Whitaker R.J."/>
            <person name="Metcalf W.W."/>
        </authorList>
    </citation>
    <scope>NUCLEOTIDE SEQUENCE [LARGE SCALE GENOMIC DNA]</scope>
    <source>
        <strain evidence="4 5">Z-7289</strain>
    </source>
</reference>
<accession>A0A0E3S5N8</accession>